<dbReference type="EMBL" id="KI632223">
    <property type="protein sequence ID" value="EYU21849.1"/>
    <property type="molecule type" value="Genomic_DNA"/>
</dbReference>
<dbReference type="Pfam" id="PF05542">
    <property type="entry name" value="DUF760"/>
    <property type="match status" value="1"/>
</dbReference>
<dbReference type="InterPro" id="IPR038925">
    <property type="entry name" value="At3g17800-like"/>
</dbReference>
<dbReference type="PANTHER" id="PTHR31808">
    <property type="entry name" value="EXPRESSED PROTEIN"/>
    <property type="match status" value="1"/>
</dbReference>
<dbReference type="AlphaFoldDB" id="A0A022Q215"/>
<dbReference type="OrthoDB" id="25131at2759"/>
<feature type="region of interest" description="Disordered" evidence="1">
    <location>
        <begin position="52"/>
        <end position="85"/>
    </location>
</feature>
<gene>
    <name evidence="2" type="ORF">MIMGU_mgv1a007186mg</name>
</gene>
<evidence type="ECO:0008006" key="4">
    <source>
        <dbReference type="Google" id="ProtNLM"/>
    </source>
</evidence>
<protein>
    <recommendedName>
        <fullName evidence="4">UV-B-induced protein At3g17800, chloroplastic</fullName>
    </recommendedName>
</protein>
<evidence type="ECO:0000313" key="3">
    <source>
        <dbReference type="Proteomes" id="UP000030748"/>
    </source>
</evidence>
<dbReference type="eggNOG" id="ENOG502QQTM">
    <property type="taxonomic scope" value="Eukaryota"/>
</dbReference>
<dbReference type="STRING" id="4155.A0A022Q215"/>
<dbReference type="KEGG" id="egt:105975818"/>
<sequence length="416" mass="46307">METVAAFRASFSSVSPNWAAGSGSGRPDLRLASRSVLSNAWIQQRQSISHMKFGSRKVEPLSKKRTSIRASKQSPDSGNSSAPIAPLQLESPIGQFLSQILISHPHLVPAAVEQQLEQLQTDRDAENEKEDLSASGTELVLYRRIQEVKANERREALEEILYALVVQKFMDVNIPLVPTITPSSPDKSGRVDTWPSQDEKLERLHSTEAYEMIQNHLALILGNRLADSNSLAEISKLRVGQVYAASVMYGYFLKRIDQRFQLEKTMKVLPQGTTVNEYENIEQVIADDKKDSVRSAQNSHPEASTFSSGIGGMSFAGVKPSRLRTYVMSFDGETLQRYATIRSKEAISIIEKHTEALFGRPEIAITPQGTVDSSKDELIKISFGGLKRLVLEAVTFGSFLWDVESFVDSRYHFVAN</sequence>
<evidence type="ECO:0000256" key="1">
    <source>
        <dbReference type="SAM" id="MobiDB-lite"/>
    </source>
</evidence>
<name>A0A022Q215_ERYGU</name>
<organism evidence="2 3">
    <name type="scientific">Erythranthe guttata</name>
    <name type="common">Yellow monkey flower</name>
    <name type="synonym">Mimulus guttatus</name>
    <dbReference type="NCBI Taxonomy" id="4155"/>
    <lineage>
        <taxon>Eukaryota</taxon>
        <taxon>Viridiplantae</taxon>
        <taxon>Streptophyta</taxon>
        <taxon>Embryophyta</taxon>
        <taxon>Tracheophyta</taxon>
        <taxon>Spermatophyta</taxon>
        <taxon>Magnoliopsida</taxon>
        <taxon>eudicotyledons</taxon>
        <taxon>Gunneridae</taxon>
        <taxon>Pentapetalae</taxon>
        <taxon>asterids</taxon>
        <taxon>lamiids</taxon>
        <taxon>Lamiales</taxon>
        <taxon>Phrymaceae</taxon>
        <taxon>Erythranthe</taxon>
    </lineage>
</organism>
<dbReference type="OMA" id="FVDTRYH"/>
<accession>A0A022Q215</accession>
<keyword evidence="3" id="KW-1185">Reference proteome</keyword>
<dbReference type="InterPro" id="IPR008479">
    <property type="entry name" value="DUF760"/>
</dbReference>
<dbReference type="PANTHER" id="PTHR31808:SF4">
    <property type="entry name" value="LIGASE, PUTATIVE (DUF760)-RELATED"/>
    <property type="match status" value="1"/>
</dbReference>
<proteinExistence type="predicted"/>
<reference evidence="2 3" key="1">
    <citation type="journal article" date="2013" name="Proc. Natl. Acad. Sci. U.S.A.">
        <title>Fine-scale variation in meiotic recombination in Mimulus inferred from population shotgun sequencing.</title>
        <authorList>
            <person name="Hellsten U."/>
            <person name="Wright K.M."/>
            <person name="Jenkins J."/>
            <person name="Shu S."/>
            <person name="Yuan Y."/>
            <person name="Wessler S.R."/>
            <person name="Schmutz J."/>
            <person name="Willis J.H."/>
            <person name="Rokhsar D.S."/>
        </authorList>
    </citation>
    <scope>NUCLEOTIDE SEQUENCE [LARGE SCALE GENOMIC DNA]</scope>
    <source>
        <strain evidence="3">cv. DUN x IM62</strain>
    </source>
</reference>
<feature type="compositionally biased region" description="Polar residues" evidence="1">
    <location>
        <begin position="68"/>
        <end position="82"/>
    </location>
</feature>
<dbReference type="PhylomeDB" id="A0A022Q215"/>
<dbReference type="Proteomes" id="UP000030748">
    <property type="component" value="Unassembled WGS sequence"/>
</dbReference>
<evidence type="ECO:0000313" key="2">
    <source>
        <dbReference type="EMBL" id="EYU21849.1"/>
    </source>
</evidence>